<evidence type="ECO:0000313" key="2">
    <source>
        <dbReference type="EMBL" id="QDZ08214.1"/>
    </source>
</evidence>
<evidence type="ECO:0000313" key="3">
    <source>
        <dbReference type="Proteomes" id="UP000315673"/>
    </source>
</evidence>
<protein>
    <recommendedName>
        <fullName evidence="4">PepSY domain-containing protein</fullName>
    </recommendedName>
</protein>
<dbReference type="EMBL" id="CP042306">
    <property type="protein sequence ID" value="QDZ08214.1"/>
    <property type="molecule type" value="Genomic_DNA"/>
</dbReference>
<dbReference type="AlphaFoldDB" id="A0A5B8LKW0"/>
<organism evidence="2 3">
    <name type="scientific">Sphingomonas panacisoli</name>
    <dbReference type="NCBI Taxonomy" id="1813879"/>
    <lineage>
        <taxon>Bacteria</taxon>
        <taxon>Pseudomonadati</taxon>
        <taxon>Pseudomonadota</taxon>
        <taxon>Alphaproteobacteria</taxon>
        <taxon>Sphingomonadales</taxon>
        <taxon>Sphingomonadaceae</taxon>
        <taxon>Sphingomonas</taxon>
    </lineage>
</organism>
<evidence type="ECO:0000256" key="1">
    <source>
        <dbReference type="SAM" id="SignalP"/>
    </source>
</evidence>
<feature type="chain" id="PRO_5022976728" description="PepSY domain-containing protein" evidence="1">
    <location>
        <begin position="25"/>
        <end position="104"/>
    </location>
</feature>
<keyword evidence="1" id="KW-0732">Signal</keyword>
<evidence type="ECO:0008006" key="4">
    <source>
        <dbReference type="Google" id="ProtNLM"/>
    </source>
</evidence>
<proteinExistence type="predicted"/>
<gene>
    <name evidence="2" type="ORF">FPZ24_12575</name>
</gene>
<keyword evidence="3" id="KW-1185">Reference proteome</keyword>
<name>A0A5B8LKW0_9SPHN</name>
<accession>A0A5B8LKW0</accession>
<feature type="signal peptide" evidence="1">
    <location>
        <begin position="1"/>
        <end position="24"/>
    </location>
</feature>
<dbReference type="OrthoDB" id="7428944at2"/>
<dbReference type="KEGG" id="spai:FPZ24_12575"/>
<sequence length="104" mass="11667">MQSPMFMFALLALTLSPSVIPADAMPCQKRRDQDRAFEARKQGRILPLPEIERRVIPTMAGAQYLGPEVDFDTGVYTLKFLRNGTVIWVRVDGRSGQVIGHTGY</sequence>
<dbReference type="Proteomes" id="UP000315673">
    <property type="component" value="Chromosome"/>
</dbReference>
<reference evidence="2 3" key="1">
    <citation type="submission" date="2019-07" db="EMBL/GenBank/DDBJ databases">
        <title>Full genome sequence of Sphingomonas sp. 4R-6-7(HKS19).</title>
        <authorList>
            <person name="Im W.-T."/>
        </authorList>
    </citation>
    <scope>NUCLEOTIDE SEQUENCE [LARGE SCALE GENOMIC DNA]</scope>
    <source>
        <strain evidence="2 3">HKS19</strain>
    </source>
</reference>